<reference evidence="3 4" key="1">
    <citation type="submission" date="2018-01" db="EMBL/GenBank/DDBJ databases">
        <title>Draft genome sequence of Sphaerisporangium sp. 7K107.</title>
        <authorList>
            <person name="Sahin N."/>
            <person name="Saygin H."/>
            <person name="Ay H."/>
        </authorList>
    </citation>
    <scope>NUCLEOTIDE SEQUENCE [LARGE SCALE GENOMIC DNA]</scope>
    <source>
        <strain evidence="3 4">7K107</strain>
    </source>
</reference>
<dbReference type="GO" id="GO:0016747">
    <property type="term" value="F:acyltransferase activity, transferring groups other than amino-acyl groups"/>
    <property type="evidence" value="ECO:0007669"/>
    <property type="project" value="InterPro"/>
</dbReference>
<dbReference type="InterPro" id="IPR051822">
    <property type="entry name" value="Glycosyl_Hydrolase_84"/>
</dbReference>
<organism evidence="3 4">
    <name type="scientific">Spongiactinospora gelatinilytica</name>
    <dbReference type="NCBI Taxonomy" id="2666298"/>
    <lineage>
        <taxon>Bacteria</taxon>
        <taxon>Bacillati</taxon>
        <taxon>Actinomycetota</taxon>
        <taxon>Actinomycetes</taxon>
        <taxon>Streptosporangiales</taxon>
        <taxon>Streptosporangiaceae</taxon>
        <taxon>Spongiactinospora</taxon>
    </lineage>
</organism>
<dbReference type="SUPFAM" id="SSF55729">
    <property type="entry name" value="Acyl-CoA N-acyltransferases (Nat)"/>
    <property type="match status" value="1"/>
</dbReference>
<dbReference type="PANTHER" id="PTHR13170:SF16">
    <property type="entry name" value="PROTEIN O-GLCNACASE"/>
    <property type="match status" value="1"/>
</dbReference>
<protein>
    <submittedName>
        <fullName evidence="3">GNAT family N-acetyltransferase</fullName>
    </submittedName>
</protein>
<feature type="region of interest" description="Disordered" evidence="1">
    <location>
        <begin position="1"/>
        <end position="21"/>
    </location>
</feature>
<proteinExistence type="predicted"/>
<dbReference type="PROSITE" id="PS51186">
    <property type="entry name" value="GNAT"/>
    <property type="match status" value="1"/>
</dbReference>
<keyword evidence="3" id="KW-0808">Transferase</keyword>
<dbReference type="PANTHER" id="PTHR13170">
    <property type="entry name" value="O-GLCNACASE"/>
    <property type="match status" value="1"/>
</dbReference>
<dbReference type="CDD" id="cd04301">
    <property type="entry name" value="NAT_SF"/>
    <property type="match status" value="1"/>
</dbReference>
<keyword evidence="4" id="KW-1185">Reference proteome</keyword>
<feature type="domain" description="N-acetyltransferase" evidence="2">
    <location>
        <begin position="17"/>
        <end position="220"/>
    </location>
</feature>
<dbReference type="Pfam" id="PF00583">
    <property type="entry name" value="Acetyltransf_1"/>
    <property type="match status" value="1"/>
</dbReference>
<dbReference type="InterPro" id="IPR000182">
    <property type="entry name" value="GNAT_dom"/>
</dbReference>
<name>A0A2W2HTN6_9ACTN</name>
<dbReference type="Gene3D" id="3.40.630.30">
    <property type="match status" value="1"/>
</dbReference>
<evidence type="ECO:0000313" key="4">
    <source>
        <dbReference type="Proteomes" id="UP000248544"/>
    </source>
</evidence>
<dbReference type="Proteomes" id="UP000248544">
    <property type="component" value="Unassembled WGS sequence"/>
</dbReference>
<comment type="caution">
    <text evidence="3">The sequence shown here is derived from an EMBL/GenBank/DDBJ whole genome shotgun (WGS) entry which is preliminary data.</text>
</comment>
<evidence type="ECO:0000259" key="2">
    <source>
        <dbReference type="PROSITE" id="PS51186"/>
    </source>
</evidence>
<dbReference type="AlphaFoldDB" id="A0A2W2HTN6"/>
<evidence type="ECO:0000313" key="3">
    <source>
        <dbReference type="EMBL" id="PZG53218.1"/>
    </source>
</evidence>
<evidence type="ECO:0000256" key="1">
    <source>
        <dbReference type="SAM" id="MobiDB-lite"/>
    </source>
</evidence>
<sequence length="220" mass="23597">MVMNDIEQAGPSRGDGLTIRPYRPADRDDVANICLRTGASGADATGMYSDDTLIADVAALPYLEFAPDLAFVVGDGEHVLGYVIGVADTAAFITWWERNWAPGFAERHPEPGPPTGQAPAISEELLVWVGLHPEATRIPEIADYPAHLHINLLPELQGRGFGRRLVDTFRGALAERGVPALYLGVDSSNTGALAFYTRLGFHELGSSTPEHPLLGIATTP</sequence>
<dbReference type="EMBL" id="POUA01000027">
    <property type="protein sequence ID" value="PZG53218.1"/>
    <property type="molecule type" value="Genomic_DNA"/>
</dbReference>
<accession>A0A2W2HTN6</accession>
<gene>
    <name evidence="3" type="ORF">C1I98_05935</name>
</gene>
<dbReference type="InterPro" id="IPR016181">
    <property type="entry name" value="Acyl_CoA_acyltransferase"/>
</dbReference>